<keyword evidence="2" id="KW-0175">Coiled coil</keyword>
<dbReference type="Gene3D" id="1.10.287.1060">
    <property type="entry name" value="ESAT-6-like"/>
    <property type="match status" value="1"/>
</dbReference>
<keyword evidence="4" id="KW-1185">Reference proteome</keyword>
<evidence type="ECO:0000256" key="1">
    <source>
        <dbReference type="RuleBase" id="RU362001"/>
    </source>
</evidence>
<dbReference type="InterPro" id="IPR010310">
    <property type="entry name" value="T7SS_ESAT-6-like"/>
</dbReference>
<feature type="coiled-coil region" evidence="2">
    <location>
        <begin position="19"/>
        <end position="46"/>
    </location>
</feature>
<organism evidence="3 4">
    <name type="scientific">Streptomyces toyocaensis</name>
    <dbReference type="NCBI Taxonomy" id="55952"/>
    <lineage>
        <taxon>Bacteria</taxon>
        <taxon>Bacillati</taxon>
        <taxon>Actinomycetota</taxon>
        <taxon>Actinomycetes</taxon>
        <taxon>Kitasatosporales</taxon>
        <taxon>Streptomycetaceae</taxon>
        <taxon>Streptomyces</taxon>
    </lineage>
</organism>
<evidence type="ECO:0000256" key="2">
    <source>
        <dbReference type="SAM" id="Coils"/>
    </source>
</evidence>
<proteinExistence type="inferred from homology"/>
<dbReference type="Proteomes" id="UP000028341">
    <property type="component" value="Unassembled WGS sequence"/>
</dbReference>
<evidence type="ECO:0000313" key="4">
    <source>
        <dbReference type="Proteomes" id="UP000028341"/>
    </source>
</evidence>
<dbReference type="NCBIfam" id="TIGR03930">
    <property type="entry name" value="WXG100_ESAT6"/>
    <property type="match status" value="1"/>
</dbReference>
<dbReference type="RefSeq" id="WP_037940464.1">
    <property type="nucleotide sequence ID" value="NZ_JBFADL010000016.1"/>
</dbReference>
<evidence type="ECO:0000313" key="3">
    <source>
        <dbReference type="EMBL" id="KES03375.1"/>
    </source>
</evidence>
<dbReference type="OrthoDB" id="4308755at2"/>
<protein>
    <recommendedName>
        <fullName evidence="1">ESAT-6-like protein</fullName>
    </recommendedName>
</protein>
<dbReference type="Pfam" id="PF06013">
    <property type="entry name" value="WXG100"/>
    <property type="match status" value="1"/>
</dbReference>
<accession>A0A081XIK2</accession>
<dbReference type="InterPro" id="IPR036689">
    <property type="entry name" value="ESAT-6-like_sf"/>
</dbReference>
<gene>
    <name evidence="3" type="ORF">BU52_30925</name>
</gene>
<dbReference type="SUPFAM" id="SSF140453">
    <property type="entry name" value="EsxAB dimer-like"/>
    <property type="match status" value="1"/>
</dbReference>
<sequence>MSVNYDRTAVNFDTVTQAAQDVRKTAKEMSEQLDTLMRKVKAVADTWEGEAKTAYTEIQRSSSSEMDQMCQKLARIAQLLDESVIGYKDTDHGNAARFRMLMG</sequence>
<dbReference type="STRING" id="55952.BU52_30925"/>
<reference evidence="3 4" key="1">
    <citation type="submission" date="2014-02" db="EMBL/GenBank/DDBJ databases">
        <title>The genome announcement of Streptomyces toyocaensis NRRL15009.</title>
        <authorList>
            <person name="Hong H.-J."/>
            <person name="Kwun M.J."/>
        </authorList>
    </citation>
    <scope>NUCLEOTIDE SEQUENCE [LARGE SCALE GENOMIC DNA]</scope>
    <source>
        <strain evidence="3 4">NRRL 15009</strain>
    </source>
</reference>
<name>A0A081XIK2_STRTO</name>
<dbReference type="AlphaFoldDB" id="A0A081XIK2"/>
<comment type="caution">
    <text evidence="3">The sequence shown here is derived from an EMBL/GenBank/DDBJ whole genome shotgun (WGS) entry which is preliminary data.</text>
</comment>
<dbReference type="EMBL" id="JFCB01000044">
    <property type="protein sequence ID" value="KES03375.1"/>
    <property type="molecule type" value="Genomic_DNA"/>
</dbReference>
<comment type="similarity">
    <text evidence="1">Belongs to the WXG100 family.</text>
</comment>